<accession>A0A1T5AN67</accession>
<sequence>MENNLDWFNFNLMVPDYDPDDEGDNMETKAQTEANKKWQEKNREHARYLRNRSTARNFIKKQAKIEDIEELEELIKARKNELCEINLDDIKHEK</sequence>
<organism evidence="1 2">
    <name type="scientific">Acetoanaerobium noterae</name>
    <dbReference type="NCBI Taxonomy" id="745369"/>
    <lineage>
        <taxon>Bacteria</taxon>
        <taxon>Bacillati</taxon>
        <taxon>Bacillota</taxon>
        <taxon>Clostridia</taxon>
        <taxon>Peptostreptococcales</taxon>
        <taxon>Filifactoraceae</taxon>
        <taxon>Acetoanaerobium</taxon>
    </lineage>
</organism>
<dbReference type="AlphaFoldDB" id="A0A1T5AN67"/>
<gene>
    <name evidence="1" type="ORF">SAMN02745120_1047</name>
</gene>
<proteinExistence type="predicted"/>
<reference evidence="2" key="1">
    <citation type="submission" date="2017-02" db="EMBL/GenBank/DDBJ databases">
        <authorList>
            <person name="Varghese N."/>
            <person name="Submissions S."/>
        </authorList>
    </citation>
    <scope>NUCLEOTIDE SEQUENCE [LARGE SCALE GENOMIC DNA]</scope>
    <source>
        <strain evidence="2">ATCC 35199</strain>
    </source>
</reference>
<dbReference type="EMBL" id="FUYN01000002">
    <property type="protein sequence ID" value="SKB36406.1"/>
    <property type="molecule type" value="Genomic_DNA"/>
</dbReference>
<evidence type="ECO:0000313" key="1">
    <source>
        <dbReference type="EMBL" id="SKB36406.1"/>
    </source>
</evidence>
<keyword evidence="2" id="KW-1185">Reference proteome</keyword>
<dbReference type="Proteomes" id="UP000243406">
    <property type="component" value="Unassembled WGS sequence"/>
</dbReference>
<name>A0A1T5AN67_9FIRM</name>
<dbReference type="RefSeq" id="WP_330395734.1">
    <property type="nucleotide sequence ID" value="NZ_FUYN01000002.1"/>
</dbReference>
<evidence type="ECO:0000313" key="2">
    <source>
        <dbReference type="Proteomes" id="UP000243406"/>
    </source>
</evidence>
<protein>
    <submittedName>
        <fullName evidence="1">Uncharacterized protein</fullName>
    </submittedName>
</protein>